<proteinExistence type="inferred from homology"/>
<dbReference type="GO" id="GO:0004674">
    <property type="term" value="F:protein serine/threonine kinase activity"/>
    <property type="evidence" value="ECO:0007669"/>
    <property type="project" value="UniProtKB-KW"/>
</dbReference>
<feature type="compositionally biased region" description="Basic and acidic residues" evidence="9">
    <location>
        <begin position="627"/>
        <end position="643"/>
    </location>
</feature>
<dbReference type="CDD" id="cd13117">
    <property type="entry name" value="POLO_box_2"/>
    <property type="match status" value="1"/>
</dbReference>
<dbReference type="FunFam" id="1.10.510.10:FF:000571">
    <property type="entry name" value="Maternal embryonic leucine zipper kinase"/>
    <property type="match status" value="1"/>
</dbReference>
<dbReference type="Gene3D" id="3.30.1120.30">
    <property type="entry name" value="POLO box domain"/>
    <property type="match status" value="2"/>
</dbReference>
<evidence type="ECO:0000256" key="2">
    <source>
        <dbReference type="ARBA" id="ARBA00022679"/>
    </source>
</evidence>
<feature type="domain" description="Protein kinase" evidence="10">
    <location>
        <begin position="113"/>
        <end position="369"/>
    </location>
</feature>
<feature type="binding site" evidence="7">
    <location>
        <position position="145"/>
    </location>
    <ligand>
        <name>ATP</name>
        <dbReference type="ChEBI" id="CHEBI:30616"/>
    </ligand>
</feature>
<keyword evidence="3" id="KW-0677">Repeat</keyword>
<dbReference type="GO" id="GO:0005737">
    <property type="term" value="C:cytoplasm"/>
    <property type="evidence" value="ECO:0007669"/>
    <property type="project" value="TreeGrafter"/>
</dbReference>
<gene>
    <name evidence="12" type="ORF">EX30DRAFT_395352</name>
</gene>
<dbReference type="Pfam" id="PF00659">
    <property type="entry name" value="POLO_box"/>
    <property type="match status" value="2"/>
</dbReference>
<dbReference type="SUPFAM" id="SSF82615">
    <property type="entry name" value="Polo-box domain"/>
    <property type="match status" value="2"/>
</dbReference>
<dbReference type="GO" id="GO:0007052">
    <property type="term" value="P:mitotic spindle organization"/>
    <property type="evidence" value="ECO:0007669"/>
    <property type="project" value="TreeGrafter"/>
</dbReference>
<dbReference type="PANTHER" id="PTHR24345:SF0">
    <property type="entry name" value="CELL CYCLE SERINE_THREONINE-PROTEIN KINASE CDC5_MSD2"/>
    <property type="match status" value="1"/>
</dbReference>
<feature type="domain" description="POLO box" evidence="11">
    <location>
        <begin position="771"/>
        <end position="867"/>
    </location>
</feature>
<evidence type="ECO:0000256" key="3">
    <source>
        <dbReference type="ARBA" id="ARBA00022737"/>
    </source>
</evidence>
<keyword evidence="1 8" id="KW-0723">Serine/threonine-protein kinase</keyword>
<dbReference type="EC" id="2.7.11.21" evidence="8"/>
<dbReference type="GO" id="GO:0005634">
    <property type="term" value="C:nucleus"/>
    <property type="evidence" value="ECO:0007669"/>
    <property type="project" value="TreeGrafter"/>
</dbReference>
<feature type="region of interest" description="Disordered" evidence="9">
    <location>
        <begin position="524"/>
        <end position="691"/>
    </location>
</feature>
<evidence type="ECO:0000256" key="7">
    <source>
        <dbReference type="PROSITE-ProRule" id="PRU10141"/>
    </source>
</evidence>
<dbReference type="GO" id="GO:0000776">
    <property type="term" value="C:kinetochore"/>
    <property type="evidence" value="ECO:0007669"/>
    <property type="project" value="TreeGrafter"/>
</dbReference>
<dbReference type="PROSITE" id="PS00108">
    <property type="entry name" value="PROTEIN_KINASE_ST"/>
    <property type="match status" value="1"/>
</dbReference>
<dbReference type="PROSITE" id="PS50011">
    <property type="entry name" value="PROTEIN_KINASE_DOM"/>
    <property type="match status" value="1"/>
</dbReference>
<dbReference type="AlphaFoldDB" id="A0A4S2MYX1"/>
<protein>
    <recommendedName>
        <fullName evidence="8">Serine/threonine-protein kinase</fullName>
        <ecNumber evidence="8">2.7.11.21</ecNumber>
    </recommendedName>
</protein>
<keyword evidence="2 8" id="KW-0808">Transferase</keyword>
<feature type="compositionally biased region" description="Low complexity" evidence="9">
    <location>
        <begin position="603"/>
        <end position="626"/>
    </location>
</feature>
<evidence type="ECO:0000259" key="10">
    <source>
        <dbReference type="PROSITE" id="PS50011"/>
    </source>
</evidence>
<dbReference type="InterPro" id="IPR000959">
    <property type="entry name" value="POLO_box_dom"/>
</dbReference>
<dbReference type="PROSITE" id="PS50078">
    <property type="entry name" value="POLO_BOX"/>
    <property type="match status" value="1"/>
</dbReference>
<evidence type="ECO:0000256" key="5">
    <source>
        <dbReference type="ARBA" id="ARBA00022777"/>
    </source>
</evidence>
<dbReference type="InParanoid" id="A0A4S2MYX1"/>
<reference evidence="12 13" key="1">
    <citation type="submission" date="2019-04" db="EMBL/GenBank/DDBJ databases">
        <title>Comparative genomics and transcriptomics to analyze fruiting body development in filamentous ascomycetes.</title>
        <authorList>
            <consortium name="DOE Joint Genome Institute"/>
            <person name="Lutkenhaus R."/>
            <person name="Traeger S."/>
            <person name="Breuer J."/>
            <person name="Kuo A."/>
            <person name="Lipzen A."/>
            <person name="Pangilinan J."/>
            <person name="Dilworth D."/>
            <person name="Sandor L."/>
            <person name="Poggeler S."/>
            <person name="Barry K."/>
            <person name="Grigoriev I.V."/>
            <person name="Nowrousian M."/>
        </authorList>
    </citation>
    <scope>NUCLEOTIDE SEQUENCE [LARGE SCALE GENOMIC DNA]</scope>
    <source>
        <strain evidence="12 13">CBS 389.68</strain>
    </source>
</reference>
<dbReference type="GO" id="GO:0005816">
    <property type="term" value="C:spindle pole body"/>
    <property type="evidence" value="ECO:0007669"/>
    <property type="project" value="TreeGrafter"/>
</dbReference>
<dbReference type="GO" id="GO:0005524">
    <property type="term" value="F:ATP binding"/>
    <property type="evidence" value="ECO:0007669"/>
    <property type="project" value="UniProtKB-UniRule"/>
</dbReference>
<evidence type="ECO:0000256" key="9">
    <source>
        <dbReference type="SAM" id="MobiDB-lite"/>
    </source>
</evidence>
<evidence type="ECO:0000256" key="4">
    <source>
        <dbReference type="ARBA" id="ARBA00022741"/>
    </source>
</evidence>
<evidence type="ECO:0000313" key="12">
    <source>
        <dbReference type="EMBL" id="TGZ81982.1"/>
    </source>
</evidence>
<dbReference type="EMBL" id="ML220117">
    <property type="protein sequence ID" value="TGZ81982.1"/>
    <property type="molecule type" value="Genomic_DNA"/>
</dbReference>
<dbReference type="FunFam" id="3.30.200.20:FF:000091">
    <property type="entry name" value="Serine/threonine-protein kinase PLK"/>
    <property type="match status" value="1"/>
</dbReference>
<dbReference type="GO" id="GO:0000922">
    <property type="term" value="C:spindle pole"/>
    <property type="evidence" value="ECO:0007669"/>
    <property type="project" value="TreeGrafter"/>
</dbReference>
<comment type="similarity">
    <text evidence="8">Belongs to the protein kinase superfamily. Ser/Thr protein kinase family. CDC5/Polo subfamily.</text>
</comment>
<dbReference type="Gene3D" id="1.10.510.10">
    <property type="entry name" value="Transferase(Phosphotransferase) domain 1"/>
    <property type="match status" value="1"/>
</dbReference>
<dbReference type="CDD" id="cd13118">
    <property type="entry name" value="POLO_box_1"/>
    <property type="match status" value="1"/>
</dbReference>
<keyword evidence="13" id="KW-1185">Reference proteome</keyword>
<dbReference type="SMART" id="SM00220">
    <property type="entry name" value="S_TKc"/>
    <property type="match status" value="1"/>
</dbReference>
<feature type="compositionally biased region" description="Low complexity" evidence="9">
    <location>
        <begin position="53"/>
        <end position="88"/>
    </location>
</feature>
<evidence type="ECO:0000313" key="13">
    <source>
        <dbReference type="Proteomes" id="UP000298138"/>
    </source>
</evidence>
<dbReference type="InterPro" id="IPR000719">
    <property type="entry name" value="Prot_kinase_dom"/>
</dbReference>
<feature type="compositionally biased region" description="Acidic residues" evidence="9">
    <location>
        <begin position="531"/>
        <end position="546"/>
    </location>
</feature>
<accession>A0A4S2MYX1</accession>
<dbReference type="STRING" id="341454.A0A4S2MYX1"/>
<keyword evidence="6 7" id="KW-0067">ATP-binding</keyword>
<feature type="compositionally biased region" description="Basic and acidic residues" evidence="9">
    <location>
        <begin position="572"/>
        <end position="581"/>
    </location>
</feature>
<dbReference type="InterPro" id="IPR008271">
    <property type="entry name" value="Ser/Thr_kinase_AS"/>
</dbReference>
<dbReference type="Proteomes" id="UP000298138">
    <property type="component" value="Unassembled WGS sequence"/>
</dbReference>
<evidence type="ECO:0000256" key="6">
    <source>
        <dbReference type="ARBA" id="ARBA00022840"/>
    </source>
</evidence>
<dbReference type="OrthoDB" id="408964at2759"/>
<dbReference type="InterPro" id="IPR033701">
    <property type="entry name" value="POLO_box_1"/>
</dbReference>
<comment type="catalytic activity">
    <reaction evidence="8">
        <text>L-threonyl-[protein] + ATP = O-phospho-L-threonyl-[protein] + ADP + H(+)</text>
        <dbReference type="Rhea" id="RHEA:46608"/>
        <dbReference type="Rhea" id="RHEA-COMP:11060"/>
        <dbReference type="Rhea" id="RHEA-COMP:11605"/>
        <dbReference type="ChEBI" id="CHEBI:15378"/>
        <dbReference type="ChEBI" id="CHEBI:30013"/>
        <dbReference type="ChEBI" id="CHEBI:30616"/>
        <dbReference type="ChEBI" id="CHEBI:61977"/>
        <dbReference type="ChEBI" id="CHEBI:456216"/>
        <dbReference type="EC" id="2.7.11.21"/>
    </reaction>
</comment>
<dbReference type="FunCoup" id="A0A4S2MYX1">
    <property type="interactions" value="290"/>
</dbReference>
<dbReference type="SUPFAM" id="SSF56112">
    <property type="entry name" value="Protein kinase-like (PK-like)"/>
    <property type="match status" value="1"/>
</dbReference>
<dbReference type="InterPro" id="IPR017441">
    <property type="entry name" value="Protein_kinase_ATP_BS"/>
</dbReference>
<dbReference type="InterPro" id="IPR011009">
    <property type="entry name" value="Kinase-like_dom_sf"/>
</dbReference>
<sequence length="1032" mass="115117">MALTQQPLRGALSPLSPNGNARARPARRLATRTAYKPVAPSPLKKQSDYAVLAPIKSKPSSSTTTTTTTTTKHQQQQVAAAKPATPKAQKTRKKILCDTPPAVLQDRKGKNEYNRGKQLGEGGFARCFLVQNRDGTLFAAKTVAKASLVSQKMRTKFLGEIAVHKSMQHPNIVHFKECFEDTSNIYMILELCPNKSLMDMLRRRKRFTEPEVRYYLLQLLGALKYMHGKKVIHRDLKLGNIFLDRQMNIKIGDFGLAALLVDETERKMTICGTPNYIAPEVLFGQKGQGHSFEVDLWGVGVIMYAMLCGRPPFQSTDVNSIYERIKNSEFEWPEDLIISHQAKDLVGSLLNRDPQSRPSIDQIANHSFFISGYFPRSIPKEAMTAEPRWPSVSHLGLKAVATARAEWKRNYEECARAAGVGIDSTTGMPIKSTGFEAEKPMAIIPVPNERPPSAASSVSATDNECGDVKKIMERKRVEALRREQKKKEYMLPEALSPRDGHARMRNLKGGNGLRGKALFQPIKPEEIVIREEEEEEEEEEEPVPEEEPVRRTRALEQKPIRRTSADTAARQAELRRTEESAPMRSAALPPRRPTTRSYAAQQREPVATATTTATRVSRPSATTSSTREVRTSRETLEVREPRAPIRPSSSTSLASRTTSASTTSTTSRTTSSTASRTTTTSTDTRTTARPPRTTRTYVQSDLIPLGANLNSRIGRPIPTTTNTSILTSLTPLITSLTALLTNTVHHLPPPPASTLRAVRGYQTGAPSTAIFVARWVDYTNKYGMAYILSDGTCAALFNDNTSLVADSVDATRVEFITQSLFPSDPSDTVFRRMSADMDFLANTASKTSRSLTGKLAVWRRTGNYMATVLDSEPAWSVDPEAAVREPSIKPSGGNGEQEMKESEFLWLTHYIRMRKCVMFRFWDGTVQCNFHDHTKIVFTENARTLRLVTPDHRLRVVSLEDAALMVGEGRKMGRAAGEAGGTAWGREFLLREKCRWLVELCEKWREEGRFPKAWVEAREKKECLVLGEAVVE</sequence>
<dbReference type="InterPro" id="IPR033695">
    <property type="entry name" value="POLO_box_2"/>
</dbReference>
<evidence type="ECO:0000259" key="11">
    <source>
        <dbReference type="PROSITE" id="PS50078"/>
    </source>
</evidence>
<dbReference type="PROSITE" id="PS00107">
    <property type="entry name" value="PROTEIN_KINASE_ATP"/>
    <property type="match status" value="1"/>
</dbReference>
<dbReference type="Pfam" id="PF00069">
    <property type="entry name" value="Pkinase"/>
    <property type="match status" value="1"/>
</dbReference>
<name>A0A4S2MYX1_9PEZI</name>
<keyword evidence="4 7" id="KW-0547">Nucleotide-binding</keyword>
<keyword evidence="5 8" id="KW-0418">Kinase</keyword>
<evidence type="ECO:0000256" key="8">
    <source>
        <dbReference type="RuleBase" id="RU361162"/>
    </source>
</evidence>
<dbReference type="InterPro" id="IPR036947">
    <property type="entry name" value="POLO_box_dom_sf"/>
</dbReference>
<organism evidence="12 13">
    <name type="scientific">Ascodesmis nigricans</name>
    <dbReference type="NCBI Taxonomy" id="341454"/>
    <lineage>
        <taxon>Eukaryota</taxon>
        <taxon>Fungi</taxon>
        <taxon>Dikarya</taxon>
        <taxon>Ascomycota</taxon>
        <taxon>Pezizomycotina</taxon>
        <taxon>Pezizomycetes</taxon>
        <taxon>Pezizales</taxon>
        <taxon>Ascodesmidaceae</taxon>
        <taxon>Ascodesmis</taxon>
    </lineage>
</organism>
<feature type="region of interest" description="Disordered" evidence="9">
    <location>
        <begin position="1"/>
        <end position="92"/>
    </location>
</feature>
<dbReference type="PANTHER" id="PTHR24345">
    <property type="entry name" value="SERINE/THREONINE-PROTEIN KINASE PLK"/>
    <property type="match status" value="1"/>
</dbReference>
<dbReference type="CDD" id="cd14099">
    <property type="entry name" value="STKc_PLK"/>
    <property type="match status" value="1"/>
</dbReference>
<evidence type="ECO:0000256" key="1">
    <source>
        <dbReference type="ARBA" id="ARBA00022527"/>
    </source>
</evidence>
<feature type="compositionally biased region" description="Basic and acidic residues" evidence="9">
    <location>
        <begin position="547"/>
        <end position="559"/>
    </location>
</feature>
<feature type="compositionally biased region" description="Low complexity" evidence="9">
    <location>
        <begin position="646"/>
        <end position="691"/>
    </location>
</feature>